<feature type="transmembrane region" description="Helical" evidence="7">
    <location>
        <begin position="248"/>
        <end position="268"/>
    </location>
</feature>
<reference evidence="9 10" key="1">
    <citation type="journal article" date="2011" name="J. Bacteriol.">
        <title>Complete genome sequence of Polymorphum gilvum SL003B-26A1T, a crude oil-degrading bacterium from oil-polluted saline soil.</title>
        <authorList>
            <person name="Li S.G."/>
            <person name="Tang Y.Q."/>
            <person name="Nie Y."/>
            <person name="Cai M."/>
            <person name="Wu X.L."/>
        </authorList>
    </citation>
    <scope>NUCLEOTIDE SEQUENCE [LARGE SCALE GENOMIC DNA]</scope>
    <source>
        <strain evidence="10">LMG 25793 / CGMCC 1.9160 / SL003B-26A1</strain>
    </source>
</reference>
<dbReference type="RefSeq" id="WP_013651859.1">
    <property type="nucleotide sequence ID" value="NC_015259.1"/>
</dbReference>
<dbReference type="Pfam" id="PF00528">
    <property type="entry name" value="BPD_transp_1"/>
    <property type="match status" value="1"/>
</dbReference>
<evidence type="ECO:0000256" key="5">
    <source>
        <dbReference type="ARBA" id="ARBA00022989"/>
    </source>
</evidence>
<feature type="transmembrane region" description="Helical" evidence="7">
    <location>
        <begin position="122"/>
        <end position="145"/>
    </location>
</feature>
<dbReference type="EMBL" id="CP002568">
    <property type="protein sequence ID" value="ADZ69541.1"/>
    <property type="molecule type" value="Genomic_DNA"/>
</dbReference>
<sequence>MTRTADGCDAGNVTPVRPERQIASDIGRRLCRDATLPWLGTLSFILFVEAVTRTDIVPQQFFPAPTIMFVTLAKQFVLPSFWLALWDTLWTWGVSLVIAGVLGIALGIAMGASRTVYYALRLVVEFLRPVPSVALIPAVILVIGISYESKIFLAAFAAFWPILIQSVYGMHDVEPLALDTARSFGFRPLQRLVLISLPLALPYVATGIRIGSAVALIIVVTMEIVIGVPGIGKIILEARQGANVERAYALILATGLLGWGLNTGLARIEAQLLFWHPSFRKEHA</sequence>
<feature type="domain" description="ABC transmembrane type-1" evidence="8">
    <location>
        <begin position="85"/>
        <end position="269"/>
    </location>
</feature>
<dbReference type="PROSITE" id="PS50928">
    <property type="entry name" value="ABC_TM1"/>
    <property type="match status" value="1"/>
</dbReference>
<dbReference type="HOGENOM" id="CLU_046113_1_3_5"/>
<dbReference type="PANTHER" id="PTHR30151:SF0">
    <property type="entry name" value="ABC TRANSPORTER PERMEASE PROTEIN MJ0413-RELATED"/>
    <property type="match status" value="1"/>
</dbReference>
<dbReference type="InterPro" id="IPR035906">
    <property type="entry name" value="MetI-like_sf"/>
</dbReference>
<proteinExistence type="inferred from homology"/>
<protein>
    <submittedName>
        <fullName evidence="9">ABC transporter, permease component</fullName>
    </submittedName>
</protein>
<evidence type="ECO:0000256" key="1">
    <source>
        <dbReference type="ARBA" id="ARBA00004651"/>
    </source>
</evidence>
<dbReference type="OrthoDB" id="7957355at2"/>
<dbReference type="SUPFAM" id="SSF161098">
    <property type="entry name" value="MetI-like"/>
    <property type="match status" value="1"/>
</dbReference>
<dbReference type="CDD" id="cd06261">
    <property type="entry name" value="TM_PBP2"/>
    <property type="match status" value="1"/>
</dbReference>
<evidence type="ECO:0000256" key="6">
    <source>
        <dbReference type="ARBA" id="ARBA00023136"/>
    </source>
</evidence>
<name>F2IZI5_POLGS</name>
<evidence type="ECO:0000313" key="9">
    <source>
        <dbReference type="EMBL" id="ADZ69541.1"/>
    </source>
</evidence>
<dbReference type="PANTHER" id="PTHR30151">
    <property type="entry name" value="ALKANE SULFONATE ABC TRANSPORTER-RELATED, MEMBRANE SUBUNIT"/>
    <property type="match status" value="1"/>
</dbReference>
<evidence type="ECO:0000256" key="3">
    <source>
        <dbReference type="ARBA" id="ARBA00022475"/>
    </source>
</evidence>
<dbReference type="GO" id="GO:0005886">
    <property type="term" value="C:plasma membrane"/>
    <property type="evidence" value="ECO:0007669"/>
    <property type="project" value="UniProtKB-SubCell"/>
</dbReference>
<organism evidence="9 10">
    <name type="scientific">Polymorphum gilvum (strain LMG 25793 / CGMCC 1.9160 / SL003B-26A1)</name>
    <dbReference type="NCBI Taxonomy" id="991905"/>
    <lineage>
        <taxon>Bacteria</taxon>
        <taxon>Pseudomonadati</taxon>
        <taxon>Pseudomonadota</taxon>
        <taxon>Alphaproteobacteria</taxon>
        <taxon>Rhodobacterales</taxon>
        <taxon>Paracoccaceae</taxon>
        <taxon>Polymorphum</taxon>
    </lineage>
</organism>
<dbReference type="KEGG" id="pgv:SL003B_1113"/>
<keyword evidence="2 7" id="KW-0813">Transport</keyword>
<feature type="transmembrane region" description="Helical" evidence="7">
    <location>
        <begin position="64"/>
        <end position="83"/>
    </location>
</feature>
<dbReference type="Proteomes" id="UP000008130">
    <property type="component" value="Chromosome"/>
</dbReference>
<keyword evidence="6 7" id="KW-0472">Membrane</keyword>
<dbReference type="STRING" id="991905.SL003B_1113"/>
<dbReference type="Gene3D" id="1.10.3720.10">
    <property type="entry name" value="MetI-like"/>
    <property type="match status" value="1"/>
</dbReference>
<evidence type="ECO:0000259" key="8">
    <source>
        <dbReference type="PROSITE" id="PS50928"/>
    </source>
</evidence>
<comment type="subcellular location">
    <subcellularLocation>
        <location evidence="1 7">Cell membrane</location>
        <topology evidence="1 7">Multi-pass membrane protein</topology>
    </subcellularLocation>
</comment>
<gene>
    <name evidence="9" type="ordered locus">SL003B_1113</name>
</gene>
<comment type="similarity">
    <text evidence="7">Belongs to the binding-protein-dependent transport system permease family.</text>
</comment>
<feature type="transmembrane region" description="Helical" evidence="7">
    <location>
        <begin position="89"/>
        <end position="110"/>
    </location>
</feature>
<accession>F2IZI5</accession>
<evidence type="ECO:0000313" key="10">
    <source>
        <dbReference type="Proteomes" id="UP000008130"/>
    </source>
</evidence>
<dbReference type="PATRIC" id="fig|991905.3.peg.1134"/>
<keyword evidence="3" id="KW-1003">Cell membrane</keyword>
<dbReference type="eggNOG" id="COG0600">
    <property type="taxonomic scope" value="Bacteria"/>
</dbReference>
<evidence type="ECO:0000256" key="2">
    <source>
        <dbReference type="ARBA" id="ARBA00022448"/>
    </source>
</evidence>
<feature type="transmembrane region" description="Helical" evidence="7">
    <location>
        <begin position="216"/>
        <end position="236"/>
    </location>
</feature>
<keyword evidence="4 7" id="KW-0812">Transmembrane</keyword>
<evidence type="ECO:0000256" key="4">
    <source>
        <dbReference type="ARBA" id="ARBA00022692"/>
    </source>
</evidence>
<feature type="transmembrane region" description="Helical" evidence="7">
    <location>
        <begin position="151"/>
        <end position="171"/>
    </location>
</feature>
<dbReference type="InterPro" id="IPR000515">
    <property type="entry name" value="MetI-like"/>
</dbReference>
<keyword evidence="5 7" id="KW-1133">Transmembrane helix</keyword>
<evidence type="ECO:0000256" key="7">
    <source>
        <dbReference type="RuleBase" id="RU363032"/>
    </source>
</evidence>
<dbReference type="GO" id="GO:0055085">
    <property type="term" value="P:transmembrane transport"/>
    <property type="evidence" value="ECO:0007669"/>
    <property type="project" value="InterPro"/>
</dbReference>
<feature type="transmembrane region" description="Helical" evidence="7">
    <location>
        <begin position="192"/>
        <end position="210"/>
    </location>
</feature>
<keyword evidence="10" id="KW-1185">Reference proteome</keyword>
<dbReference type="AlphaFoldDB" id="F2IZI5"/>